<comment type="caution">
    <text evidence="2">The sequence shown here is derived from an EMBL/GenBank/DDBJ whole genome shotgun (WGS) entry which is preliminary data.</text>
</comment>
<reference evidence="2" key="1">
    <citation type="submission" date="2023-10" db="EMBL/GenBank/DDBJ databases">
        <title>Genome assemblies of two species of porcelain crab, Petrolisthes cinctipes and Petrolisthes manimaculis (Anomura: Porcellanidae).</title>
        <authorList>
            <person name="Angst P."/>
        </authorList>
    </citation>
    <scope>NUCLEOTIDE SEQUENCE</scope>
    <source>
        <strain evidence="2">PB745_01</strain>
        <tissue evidence="2">Gill</tissue>
    </source>
</reference>
<name>A0AAE1GMM4_PETCI</name>
<keyword evidence="3" id="KW-1185">Reference proteome</keyword>
<evidence type="ECO:0000313" key="2">
    <source>
        <dbReference type="EMBL" id="KAK3892263.1"/>
    </source>
</evidence>
<dbReference type="EMBL" id="JAWQEG010000271">
    <property type="protein sequence ID" value="KAK3892263.1"/>
    <property type="molecule type" value="Genomic_DNA"/>
</dbReference>
<feature type="region of interest" description="Disordered" evidence="1">
    <location>
        <begin position="1"/>
        <end position="32"/>
    </location>
</feature>
<feature type="compositionally biased region" description="Basic and acidic residues" evidence="1">
    <location>
        <begin position="9"/>
        <end position="32"/>
    </location>
</feature>
<proteinExistence type="predicted"/>
<dbReference type="Proteomes" id="UP001286313">
    <property type="component" value="Unassembled WGS sequence"/>
</dbReference>
<dbReference type="AlphaFoldDB" id="A0AAE1GMM4"/>
<organism evidence="2 3">
    <name type="scientific">Petrolisthes cinctipes</name>
    <name type="common">Flat porcelain crab</name>
    <dbReference type="NCBI Taxonomy" id="88211"/>
    <lineage>
        <taxon>Eukaryota</taxon>
        <taxon>Metazoa</taxon>
        <taxon>Ecdysozoa</taxon>
        <taxon>Arthropoda</taxon>
        <taxon>Crustacea</taxon>
        <taxon>Multicrustacea</taxon>
        <taxon>Malacostraca</taxon>
        <taxon>Eumalacostraca</taxon>
        <taxon>Eucarida</taxon>
        <taxon>Decapoda</taxon>
        <taxon>Pleocyemata</taxon>
        <taxon>Anomura</taxon>
        <taxon>Galatheoidea</taxon>
        <taxon>Porcellanidae</taxon>
        <taxon>Petrolisthes</taxon>
    </lineage>
</organism>
<evidence type="ECO:0000313" key="3">
    <source>
        <dbReference type="Proteomes" id="UP001286313"/>
    </source>
</evidence>
<sequence>MQLKLQYEPAERESTKQKIQQHEQDREEREAEWARAERLQELHLQEAREQRQHELQVLQLQQGNPTRGANEWKEDAEKLQQLIPLLSGPAFDFYCRLDESTTKTYSSQKKALEDEFDAPGLQQNYAIEFNNRSRGKDETLEGYVD</sequence>
<accession>A0AAE1GMM4</accession>
<protein>
    <submittedName>
        <fullName evidence="2">Uncharacterized protein</fullName>
    </submittedName>
</protein>
<evidence type="ECO:0000256" key="1">
    <source>
        <dbReference type="SAM" id="MobiDB-lite"/>
    </source>
</evidence>
<gene>
    <name evidence="2" type="ORF">Pcinc_003884</name>
</gene>